<evidence type="ECO:0000313" key="6">
    <source>
        <dbReference type="Proteomes" id="UP001307705"/>
    </source>
</evidence>
<protein>
    <recommendedName>
        <fullName evidence="4">Glycosyltransferase 2-like domain-containing protein</fullName>
    </recommendedName>
</protein>
<keyword evidence="6" id="KW-1185">Reference proteome</keyword>
<feature type="domain" description="Glycosyltransferase 2-like" evidence="4">
    <location>
        <begin position="7"/>
        <end position="152"/>
    </location>
</feature>
<dbReference type="Gene3D" id="3.90.550.10">
    <property type="entry name" value="Spore Coat Polysaccharide Biosynthesis Protein SpsA, Chain A"/>
    <property type="match status" value="1"/>
</dbReference>
<dbReference type="Proteomes" id="UP001307705">
    <property type="component" value="Unassembled WGS sequence"/>
</dbReference>
<sequence>MRFGGFVITYNRPTLVLKTLEQLFLQSYPPELIWIIDNSDDMKTDHAIAGLSDPRIRYYRMGYNAGPAGAAKTGLELCEKEGMDWIYWGDDNDPPQHRDTFEKLLSIRNENPYCGILGAVGHFFDHKKGKIKRIQSRLLEKKKSLEVETVAGGMSMLVHRDVVKACVFPNPDLFFGFEELDFCLKAKRRGFTILVNCGVFLELRKMHNRLDYERPLYKKKKNNVREYYSLRNLLYISDGLTLDTMKKYLLLKWIGKALYGFRYGFGYGWNNLRMIVLAFYHYSRGIKGKTLEL</sequence>
<evidence type="ECO:0000256" key="2">
    <source>
        <dbReference type="ARBA" id="ARBA00022676"/>
    </source>
</evidence>
<dbReference type="EMBL" id="BTPE01000025">
    <property type="protein sequence ID" value="GMQ35717.1"/>
    <property type="molecule type" value="Genomic_DNA"/>
</dbReference>
<dbReference type="SUPFAM" id="SSF53448">
    <property type="entry name" value="Nucleotide-diphospho-sugar transferases"/>
    <property type="match status" value="1"/>
</dbReference>
<reference evidence="5 6" key="1">
    <citation type="submission" date="2023-08" db="EMBL/GenBank/DDBJ databases">
        <title>Draft genome sequence of Algoriphagus taiwanensis.</title>
        <authorList>
            <person name="Takatani N."/>
            <person name="Hosokawa M."/>
            <person name="Sawabe T."/>
        </authorList>
    </citation>
    <scope>NUCLEOTIDE SEQUENCE [LARGE SCALE GENOMIC DNA]</scope>
    <source>
        <strain evidence="5 6">JCM 19755</strain>
    </source>
</reference>
<gene>
    <name evidence="5" type="ORF">Ataiwa_39900</name>
</gene>
<dbReference type="Pfam" id="PF00535">
    <property type="entry name" value="Glycos_transf_2"/>
    <property type="match status" value="1"/>
</dbReference>
<keyword evidence="3" id="KW-0808">Transferase</keyword>
<comment type="similarity">
    <text evidence="1">Belongs to the glycosyltransferase 2 family.</text>
</comment>
<evidence type="ECO:0000256" key="3">
    <source>
        <dbReference type="ARBA" id="ARBA00022679"/>
    </source>
</evidence>
<evidence type="ECO:0000256" key="1">
    <source>
        <dbReference type="ARBA" id="ARBA00006739"/>
    </source>
</evidence>
<evidence type="ECO:0000313" key="5">
    <source>
        <dbReference type="EMBL" id="GMQ35717.1"/>
    </source>
</evidence>
<dbReference type="InterPro" id="IPR029044">
    <property type="entry name" value="Nucleotide-diphossugar_trans"/>
</dbReference>
<keyword evidence="2" id="KW-0328">Glycosyltransferase</keyword>
<accession>A0ABQ6Q6B5</accession>
<comment type="caution">
    <text evidence="5">The sequence shown here is derived from an EMBL/GenBank/DDBJ whole genome shotgun (WGS) entry which is preliminary data.</text>
</comment>
<organism evidence="5 6">
    <name type="scientific">Algoriphagus taiwanensis</name>
    <dbReference type="NCBI Taxonomy" id="1445656"/>
    <lineage>
        <taxon>Bacteria</taxon>
        <taxon>Pseudomonadati</taxon>
        <taxon>Bacteroidota</taxon>
        <taxon>Cytophagia</taxon>
        <taxon>Cytophagales</taxon>
        <taxon>Cyclobacteriaceae</taxon>
        <taxon>Algoriphagus</taxon>
    </lineage>
</organism>
<dbReference type="InterPro" id="IPR001173">
    <property type="entry name" value="Glyco_trans_2-like"/>
</dbReference>
<evidence type="ECO:0000259" key="4">
    <source>
        <dbReference type="Pfam" id="PF00535"/>
    </source>
</evidence>
<dbReference type="PANTHER" id="PTHR43179:SF12">
    <property type="entry name" value="GALACTOFURANOSYLTRANSFERASE GLFT2"/>
    <property type="match status" value="1"/>
</dbReference>
<name>A0ABQ6Q6B5_9BACT</name>
<dbReference type="RefSeq" id="WP_338230663.1">
    <property type="nucleotide sequence ID" value="NZ_BTPE01000025.1"/>
</dbReference>
<dbReference type="PANTHER" id="PTHR43179">
    <property type="entry name" value="RHAMNOSYLTRANSFERASE WBBL"/>
    <property type="match status" value="1"/>
</dbReference>
<proteinExistence type="inferred from homology"/>